<dbReference type="Pfam" id="PF00621">
    <property type="entry name" value="RhoGEF"/>
    <property type="match status" value="1"/>
</dbReference>
<organism evidence="5 6">
    <name type="scientific">Platysternon megacephalum</name>
    <name type="common">big-headed turtle</name>
    <dbReference type="NCBI Taxonomy" id="55544"/>
    <lineage>
        <taxon>Eukaryota</taxon>
        <taxon>Metazoa</taxon>
        <taxon>Chordata</taxon>
        <taxon>Craniata</taxon>
        <taxon>Vertebrata</taxon>
        <taxon>Euteleostomi</taxon>
        <taxon>Archelosauria</taxon>
        <taxon>Testudinata</taxon>
        <taxon>Testudines</taxon>
        <taxon>Cryptodira</taxon>
        <taxon>Durocryptodira</taxon>
        <taxon>Testudinoidea</taxon>
        <taxon>Platysternidae</taxon>
        <taxon>Platysternon</taxon>
    </lineage>
</organism>
<feature type="compositionally biased region" description="Basic and acidic residues" evidence="2">
    <location>
        <begin position="1230"/>
        <end position="1244"/>
    </location>
</feature>
<dbReference type="PROSITE" id="PS50010">
    <property type="entry name" value="DH_2"/>
    <property type="match status" value="1"/>
</dbReference>
<evidence type="ECO:0000256" key="1">
    <source>
        <dbReference type="ARBA" id="ARBA00022553"/>
    </source>
</evidence>
<feature type="region of interest" description="Disordered" evidence="2">
    <location>
        <begin position="587"/>
        <end position="744"/>
    </location>
</feature>
<reference evidence="5 6" key="2">
    <citation type="submission" date="2019-04" db="EMBL/GenBank/DDBJ databases">
        <title>The genome sequence of big-headed turtle.</title>
        <authorList>
            <person name="Gong S."/>
        </authorList>
    </citation>
    <scope>NUCLEOTIDE SEQUENCE [LARGE SCALE GENOMIC DNA]</scope>
    <source>
        <strain evidence="5">DO16091913</strain>
        <tissue evidence="5">Muscle</tissue>
    </source>
</reference>
<dbReference type="InterPro" id="IPR001849">
    <property type="entry name" value="PH_domain"/>
</dbReference>
<dbReference type="InterPro" id="IPR055251">
    <property type="entry name" value="SOS1_NGEF_PH"/>
</dbReference>
<dbReference type="InterPro" id="IPR043324">
    <property type="entry name" value="PH_PLEKHG1_G2_G3"/>
</dbReference>
<dbReference type="EMBL" id="QXTE01000391">
    <property type="protein sequence ID" value="TFJ98508.1"/>
    <property type="molecule type" value="Genomic_DNA"/>
</dbReference>
<gene>
    <name evidence="5" type="ORF">DR999_PMT19533</name>
</gene>
<feature type="region of interest" description="Disordered" evidence="2">
    <location>
        <begin position="1"/>
        <end position="25"/>
    </location>
</feature>
<dbReference type="Gene3D" id="1.20.900.10">
    <property type="entry name" value="Dbl homology (DH) domain"/>
    <property type="match status" value="2"/>
</dbReference>
<feature type="compositionally biased region" description="Basic and acidic residues" evidence="2">
    <location>
        <begin position="826"/>
        <end position="841"/>
    </location>
</feature>
<comment type="caution">
    <text evidence="5">The sequence shown here is derived from an EMBL/GenBank/DDBJ whole genome shotgun (WGS) entry which is preliminary data.</text>
</comment>
<dbReference type="PANTHER" id="PTHR45924">
    <property type="entry name" value="FI17866P1"/>
    <property type="match status" value="1"/>
</dbReference>
<dbReference type="PANTHER" id="PTHR45924:SF4">
    <property type="entry name" value="PLECKSTRIN HOMOLOGY DOMAIN-CONTAINING FAMILY G MEMBER 3"/>
    <property type="match status" value="1"/>
</dbReference>
<evidence type="ECO:0000313" key="5">
    <source>
        <dbReference type="EMBL" id="TFJ98508.1"/>
    </source>
</evidence>
<feature type="region of interest" description="Disordered" evidence="2">
    <location>
        <begin position="1323"/>
        <end position="1357"/>
    </location>
</feature>
<dbReference type="SUPFAM" id="SSF48065">
    <property type="entry name" value="DBL homology domain (DH-domain)"/>
    <property type="match status" value="2"/>
</dbReference>
<keyword evidence="6" id="KW-1185">Reference proteome</keyword>
<feature type="compositionally biased region" description="Basic and acidic residues" evidence="2">
    <location>
        <begin position="1323"/>
        <end position="1335"/>
    </location>
</feature>
<dbReference type="GO" id="GO:2000114">
    <property type="term" value="P:regulation of establishment of cell polarity"/>
    <property type="evidence" value="ECO:0007669"/>
    <property type="project" value="TreeGrafter"/>
</dbReference>
<dbReference type="Gene3D" id="2.30.29.30">
    <property type="entry name" value="Pleckstrin-homology domain (PH domain)/Phosphotyrosine-binding domain (PTB)"/>
    <property type="match status" value="1"/>
</dbReference>
<dbReference type="SUPFAM" id="SSF50729">
    <property type="entry name" value="PH domain-like"/>
    <property type="match status" value="1"/>
</dbReference>
<feature type="compositionally biased region" description="Acidic residues" evidence="2">
    <location>
        <begin position="597"/>
        <end position="607"/>
    </location>
</feature>
<feature type="region of interest" description="Disordered" evidence="2">
    <location>
        <begin position="499"/>
        <end position="572"/>
    </location>
</feature>
<name>A0A4D9DN98_9SAUR</name>
<keyword evidence="1" id="KW-0597">Phosphoprotein</keyword>
<feature type="region of interest" description="Disordered" evidence="2">
    <location>
        <begin position="1192"/>
        <end position="1268"/>
    </location>
</feature>
<feature type="region of interest" description="Disordered" evidence="2">
    <location>
        <begin position="769"/>
        <end position="841"/>
    </location>
</feature>
<feature type="region of interest" description="Disordered" evidence="2">
    <location>
        <begin position="1002"/>
        <end position="1055"/>
    </location>
</feature>
<evidence type="ECO:0000256" key="2">
    <source>
        <dbReference type="SAM" id="MobiDB-lite"/>
    </source>
</evidence>
<evidence type="ECO:0000313" key="6">
    <source>
        <dbReference type="Proteomes" id="UP000297703"/>
    </source>
</evidence>
<sequence>MAPSICSCPDHMGPATPRPSSPRAAQAESAAVAMAWGREQERLWGLVCGALPSLTTLPLPPPESPRLPALPCPGSYDRMPVCAAVGAHPPERPVSQMPMEGRDKAPGHAPARDGDALRVNQLHNSNNNASPGGWLGRKGSRPLSPFGPRAPAGANHKLSYLERVVLELVESERTYVRDLRSIVEDYLGKIIDTEELLLLRPEQVSALFGNIEDLYELNSELLQDLDSCDSNPVAVARCFVDRVRGAPEVARSGERLARWPMASSWCTQSFVLAPVPLACERLPTPTPGTARGPDGFHGTGPAWQGPHAGWCPQEIAKHFDLEEAGYEVVEEAIDTMTCVAWYINDMKRRHEHAVRLQEIQSLLLHWKGPDLTTFGELVLEGTFRVHRVRNERTFFLFDRTLLITKRRGDHFVCKNDIPCSSLMLIESTRDSLCFSVTHYKHSKQQYSIQAKSVEEKRVWTHHIKRLILENHHAIIPQKAKEAILEMDSSHPARYRYSPERLKKAKSCQPMDEVPPQARQGRRQSEPFHLRRRREKLPDGLHGGVGSGCAGRRKSGASSPLQPGARGWSAGHADSTGALLEAGAPLQLPGSAWQPAEGEGDAEEEEEAAMGKEEEQALGQGSLEELAVSGSSEKEAGPEEEEGPVGEEQGKGPKGSQEPGSPENRRSAETASAILEPSDLYEEERPEESPEAASTPEPAQPAHQRAMEQERSLAMAENTEDLKALSSEEEEEEETRARSILPPSVLDHASLIAEMFASSFSRRSSLALEEGRPGGFLTPRLVSRSSSVLSLEGSEKGQRRSSAADSQGRVSPPGSTRSGAASPGPLEPERAPCHRKESMLSQRDRQLLDKIKSYYECAEHRDAGFSIRRRESLSYIPKGLVRNSVCRLNSLPPPEQHADARRGTGSGGRVAAWVLAGVPTAGPRAEPSIPVAEEEFRPPAEMIKVWEGMEKMSAGQPCPEGGSGEGTAGAAATAWPLGRSQENGLDLHEPLLILEDDELSAIAEESAGPSPESRSPTERAGPARLAGQLQRLAQELGHPAKPRPRVPPLSEAELSERLKNKVYQLARQYSLRIRNRQPAGHRRLAKLEELRSCAASPPRDGHQEVKRSTGPRKPALSLAAFEQVVLQEYSPRTPLSASSQDKSPKCFSLSPSCPTSPGSGASPGPSSCSPLSPIVAETFTWPDVRELRSRYSFGTAFPGPRRPPPVNRSRSAPEKMVAELPGGVPGQEGWHGLEQRPRRDRRTEENPDPSARQRQRNRSAGSLHITAEAMLGDQRVIVLEKVPCGRDPPAPEEPPDAASYVQIRSPTSRERISLKAVAERCRAYQESDEYRRREEGPAPEPSRAAGWEQAAASQHGRVRNLREKFQTLNSAS</sequence>
<dbReference type="SMART" id="SM00233">
    <property type="entry name" value="PH"/>
    <property type="match status" value="1"/>
</dbReference>
<feature type="compositionally biased region" description="Low complexity" evidence="2">
    <location>
        <begin position="779"/>
        <end position="790"/>
    </location>
</feature>
<dbReference type="GO" id="GO:0031267">
    <property type="term" value="F:small GTPase binding"/>
    <property type="evidence" value="ECO:0007669"/>
    <property type="project" value="TreeGrafter"/>
</dbReference>
<dbReference type="PROSITE" id="PS50003">
    <property type="entry name" value="PH_DOMAIN"/>
    <property type="match status" value="1"/>
</dbReference>
<dbReference type="Pfam" id="PF22697">
    <property type="entry name" value="SOS1_NGEF_PH"/>
    <property type="match status" value="1"/>
</dbReference>
<feature type="compositionally biased region" description="Acidic residues" evidence="2">
    <location>
        <begin position="678"/>
        <end position="689"/>
    </location>
</feature>
<feature type="compositionally biased region" description="Low complexity" evidence="2">
    <location>
        <begin position="690"/>
        <end position="701"/>
    </location>
</feature>
<proteinExistence type="predicted"/>
<feature type="domain" description="DH" evidence="4">
    <location>
        <begin position="160"/>
        <end position="241"/>
    </location>
</feature>
<feature type="compositionally biased region" description="Low complexity" evidence="2">
    <location>
        <begin position="1147"/>
        <end position="1168"/>
    </location>
</feature>
<feature type="compositionally biased region" description="Polar residues" evidence="2">
    <location>
        <begin position="799"/>
        <end position="818"/>
    </location>
</feature>
<dbReference type="OrthoDB" id="1594986at2759"/>
<accession>A0A4D9DN98</accession>
<dbReference type="InterPro" id="IPR000219">
    <property type="entry name" value="DH_dom"/>
</dbReference>
<dbReference type="SMART" id="SM00325">
    <property type="entry name" value="RhoGEF"/>
    <property type="match status" value="1"/>
</dbReference>
<dbReference type="GO" id="GO:0005085">
    <property type="term" value="F:guanyl-nucleotide exchange factor activity"/>
    <property type="evidence" value="ECO:0007669"/>
    <property type="project" value="InterPro"/>
</dbReference>
<dbReference type="CDD" id="cd13243">
    <property type="entry name" value="PH_PLEKHG1_G2_G3"/>
    <property type="match status" value="1"/>
</dbReference>
<protein>
    <submittedName>
        <fullName evidence="5">Liprin-alpha-3</fullName>
    </submittedName>
</protein>
<feature type="region of interest" description="Disordered" evidence="2">
    <location>
        <begin position="91"/>
        <end position="113"/>
    </location>
</feature>
<dbReference type="InterPro" id="IPR011993">
    <property type="entry name" value="PH-like_dom_sf"/>
</dbReference>
<reference evidence="5 6" key="1">
    <citation type="submission" date="2019-04" db="EMBL/GenBank/DDBJ databases">
        <title>Draft genome of the big-headed turtle Platysternon megacephalum.</title>
        <authorList>
            <person name="Gong S."/>
        </authorList>
    </citation>
    <scope>NUCLEOTIDE SEQUENCE [LARGE SCALE GENOMIC DNA]</scope>
    <source>
        <strain evidence="5">DO16091913</strain>
        <tissue evidence="5">Muscle</tissue>
    </source>
</reference>
<dbReference type="Proteomes" id="UP000297703">
    <property type="component" value="Unassembled WGS sequence"/>
</dbReference>
<dbReference type="InterPro" id="IPR035899">
    <property type="entry name" value="DBL_dom_sf"/>
</dbReference>
<evidence type="ECO:0000259" key="4">
    <source>
        <dbReference type="PROSITE" id="PS50010"/>
    </source>
</evidence>
<feature type="compositionally biased region" description="Basic and acidic residues" evidence="2">
    <location>
        <begin position="100"/>
        <end position="113"/>
    </location>
</feature>
<evidence type="ECO:0000259" key="3">
    <source>
        <dbReference type="PROSITE" id="PS50003"/>
    </source>
</evidence>
<dbReference type="STRING" id="55544.A0A4D9DN98"/>
<feature type="region of interest" description="Disordered" evidence="2">
    <location>
        <begin position="1091"/>
        <end position="1113"/>
    </location>
</feature>
<feature type="region of interest" description="Disordered" evidence="2">
    <location>
        <begin position="1131"/>
        <end position="1168"/>
    </location>
</feature>
<feature type="domain" description="PH" evidence="3">
    <location>
        <begin position="370"/>
        <end position="468"/>
    </location>
</feature>